<name>A0ABD3NCS9_9STRA</name>
<dbReference type="InterPro" id="IPR027417">
    <property type="entry name" value="P-loop_NTPase"/>
</dbReference>
<dbReference type="Proteomes" id="UP001530400">
    <property type="component" value="Unassembled WGS sequence"/>
</dbReference>
<gene>
    <name evidence="4" type="ORF">ACHAWO_013521</name>
</gene>
<evidence type="ECO:0000256" key="1">
    <source>
        <dbReference type="SAM" id="Coils"/>
    </source>
</evidence>
<comment type="caution">
    <text evidence="4">The sequence shown here is derived from an EMBL/GenBank/DDBJ whole genome shotgun (WGS) entry which is preliminary data.</text>
</comment>
<dbReference type="InterPro" id="IPR053259">
    <property type="entry name" value="Golvesin-related_Golgi"/>
</dbReference>
<reference evidence="4 5" key="1">
    <citation type="submission" date="2024-10" db="EMBL/GenBank/DDBJ databases">
        <title>Updated reference genomes for cyclostephanoid diatoms.</title>
        <authorList>
            <person name="Roberts W.R."/>
            <person name="Alverson A.J."/>
        </authorList>
    </citation>
    <scope>NUCLEOTIDE SEQUENCE [LARGE SCALE GENOMIC DNA]</scope>
    <source>
        <strain evidence="4 5">AJA010-31</strain>
    </source>
</reference>
<protein>
    <recommendedName>
        <fullName evidence="6">Sulfotransferase domain-containing protein</fullName>
    </recommendedName>
</protein>
<accession>A0ABD3NCS9</accession>
<feature type="region of interest" description="Disordered" evidence="2">
    <location>
        <begin position="232"/>
        <end position="254"/>
    </location>
</feature>
<evidence type="ECO:0008006" key="6">
    <source>
        <dbReference type="Google" id="ProtNLM"/>
    </source>
</evidence>
<keyword evidence="3" id="KW-0812">Transmembrane</keyword>
<keyword evidence="3" id="KW-0472">Membrane</keyword>
<organism evidence="4 5">
    <name type="scientific">Cyclotella atomus</name>
    <dbReference type="NCBI Taxonomy" id="382360"/>
    <lineage>
        <taxon>Eukaryota</taxon>
        <taxon>Sar</taxon>
        <taxon>Stramenopiles</taxon>
        <taxon>Ochrophyta</taxon>
        <taxon>Bacillariophyta</taxon>
        <taxon>Coscinodiscophyceae</taxon>
        <taxon>Thalassiosirophycidae</taxon>
        <taxon>Stephanodiscales</taxon>
        <taxon>Stephanodiscaceae</taxon>
        <taxon>Cyclotella</taxon>
    </lineage>
</organism>
<evidence type="ECO:0000256" key="3">
    <source>
        <dbReference type="SAM" id="Phobius"/>
    </source>
</evidence>
<dbReference type="EMBL" id="JALLPJ020001274">
    <property type="protein sequence ID" value="KAL3772116.1"/>
    <property type="molecule type" value="Genomic_DNA"/>
</dbReference>
<evidence type="ECO:0000256" key="2">
    <source>
        <dbReference type="SAM" id="MobiDB-lite"/>
    </source>
</evidence>
<dbReference type="Gene3D" id="3.40.50.300">
    <property type="entry name" value="P-loop containing nucleotide triphosphate hydrolases"/>
    <property type="match status" value="1"/>
</dbReference>
<feature type="coiled-coil region" evidence="1">
    <location>
        <begin position="144"/>
        <end position="171"/>
    </location>
</feature>
<evidence type="ECO:0000313" key="5">
    <source>
        <dbReference type="Proteomes" id="UP001530400"/>
    </source>
</evidence>
<keyword evidence="3" id="KW-1133">Transmembrane helix</keyword>
<dbReference type="PANTHER" id="PTHR32301:SF6">
    <property type="entry name" value="GOLVESIN-RELATED"/>
    <property type="match status" value="1"/>
</dbReference>
<feature type="transmembrane region" description="Helical" evidence="3">
    <location>
        <begin position="7"/>
        <end position="27"/>
    </location>
</feature>
<feature type="compositionally biased region" description="Low complexity" evidence="2">
    <location>
        <begin position="232"/>
        <end position="243"/>
    </location>
</feature>
<proteinExistence type="predicted"/>
<evidence type="ECO:0000313" key="4">
    <source>
        <dbReference type="EMBL" id="KAL3772116.1"/>
    </source>
</evidence>
<keyword evidence="1" id="KW-0175">Coiled coil</keyword>
<sequence length="489" mass="56320">MKQRGLGIIVAVISVVSAVLFIVSWTFSSTLPRAQLTPADIHNRRLRQTINTSINETISHHNRSLILGIHLERTVYKIPSILDANLINWNDRPSTPFHHTSNKEHELPIFWHILKSGGTTMKLMYATCYNLVEACETGGWIEAIKEGEEKLAKLQEEEGRLEQQLLLEQQQQEHHYQQLAKNENDIHQEEIQKSQEILFAYMVQQQNSQSEVLQTIDDDAQHRFLQEQWQLWQSSQEPQQQPQEAKNQQPKMPLQIVDSGDGRLYVNVDITTPSGIQNAADRGFASSNLADVLFTPLLVEATSKLLSKQNDNKGRLFAVFRHPVDRVTSLFYYLQKATWESTYNPIYATWTIEDYVNSPTAESNWMVRSLVNKLEGPLDPDDVKIAKEILNQKCLIGLMDRMEESVLRFHKYFGFDNDAALNCALDQYTSKAKGSRTEEQNSHSHPLLDPKGETYKLLAKKNRLDIVLYEYAVRLFDEQGVWMKKNKLI</sequence>
<dbReference type="AlphaFoldDB" id="A0ABD3NCS9"/>
<dbReference type="PANTHER" id="PTHR32301">
    <property type="entry name" value="COUNTIN RECEPTOR CNR3-RELATED"/>
    <property type="match status" value="1"/>
</dbReference>
<keyword evidence="5" id="KW-1185">Reference proteome</keyword>